<keyword evidence="1" id="KW-0175">Coiled coil</keyword>
<gene>
    <name evidence="2" type="ORF">P43SY_006652</name>
</gene>
<dbReference type="Proteomes" id="UP001209570">
    <property type="component" value="Unassembled WGS sequence"/>
</dbReference>
<evidence type="ECO:0000256" key="1">
    <source>
        <dbReference type="SAM" id="Coils"/>
    </source>
</evidence>
<dbReference type="InterPro" id="IPR036871">
    <property type="entry name" value="PX_dom_sf"/>
</dbReference>
<dbReference type="EMBL" id="JAKCXM010000214">
    <property type="protein sequence ID" value="KAJ0398494.1"/>
    <property type="molecule type" value="Genomic_DNA"/>
</dbReference>
<accession>A0AAD5Q9G1</accession>
<evidence type="ECO:0000313" key="2">
    <source>
        <dbReference type="EMBL" id="KAJ0398494.1"/>
    </source>
</evidence>
<comment type="caution">
    <text evidence="2">The sequence shown here is derived from an EMBL/GenBank/DDBJ whole genome shotgun (WGS) entry which is preliminary data.</text>
</comment>
<name>A0AAD5Q9G1_PYTIN</name>
<reference evidence="2" key="1">
    <citation type="submission" date="2021-12" db="EMBL/GenBank/DDBJ databases">
        <title>Prjna785345.</title>
        <authorList>
            <person name="Rujirawat T."/>
            <person name="Krajaejun T."/>
        </authorList>
    </citation>
    <scope>NUCLEOTIDE SEQUENCE</scope>
    <source>
        <strain evidence="2">Pi057C3</strain>
    </source>
</reference>
<protein>
    <recommendedName>
        <fullName evidence="4">PX domain-containing protein</fullName>
    </recommendedName>
</protein>
<dbReference type="SUPFAM" id="SSF64268">
    <property type="entry name" value="PX domain"/>
    <property type="match status" value="1"/>
</dbReference>
<dbReference type="AlphaFoldDB" id="A0AAD5Q9G1"/>
<organism evidence="2 3">
    <name type="scientific">Pythium insidiosum</name>
    <name type="common">Pythiosis disease agent</name>
    <dbReference type="NCBI Taxonomy" id="114742"/>
    <lineage>
        <taxon>Eukaryota</taxon>
        <taxon>Sar</taxon>
        <taxon>Stramenopiles</taxon>
        <taxon>Oomycota</taxon>
        <taxon>Peronosporomycetes</taxon>
        <taxon>Pythiales</taxon>
        <taxon>Pythiaceae</taxon>
        <taxon>Pythium</taxon>
    </lineage>
</organism>
<sequence>MSASMAAPPHQLLVETSSKTLHLPRPFLHEPNRCFQQIEDWTALVAQVASQPIHVKPLGYYRTPDAVDIYVFECAMGANSSDKKMWKIYRRYSQFQRYVAHSTDMLSMMAVPKLSQAYMKLFAAKSCKGRLVELHSWLTGVIENTQTFCAQRQVLVDDGQPMLSALDTPDAVPALILASFLLAGANHPFPHVFRGIPSFALALEEINLQLTKAPVYPSKLRSSVETHAGLGLRLAASHEQQGTYVGAMVSGFLRDVSELDKQLAQLNVGSKLGPGASNHAARPPSGSSSAVELSNLKRRGYTVDTRRSMGLFGSVFSDLFGGKKRGETTDLMFDNQLEEIFSWDDIGGDFEDIISRGFFTYLSHAMLLELRRRRESIVRDSLHDRHENEMDELALKALEKRKGHGIWSTATGPMGLALGSCKLRDVEAAMLEVPPVFFSSRLGHLGVEKRLSKGFVIVSINNESTFGLSFSAVMRMLARASRPTSVCFRWFKDYSPFLETELAEQDTSSDRRSSSNNTSSCSRLNALNAFESSMDCVSEAQTDLCSSLHLALVENASIRNEISALHDTNRELRQQQELAAKAQAALEAQLQEQRERIGQLMKEVADCQVELRQTKQQLRQADDRLATTKDECQKMIERAHANAVQKIAEHEERLVKESNRSIENAKLLAERKMQKELDVALADMQRKHDEYLQKLAEEHSEEVESLTQQVAVWRHQVEVLTEAEKRTFFAVF</sequence>
<feature type="coiled-coil region" evidence="1">
    <location>
        <begin position="555"/>
        <end position="716"/>
    </location>
</feature>
<keyword evidence="3" id="KW-1185">Reference proteome</keyword>
<proteinExistence type="predicted"/>
<evidence type="ECO:0000313" key="3">
    <source>
        <dbReference type="Proteomes" id="UP001209570"/>
    </source>
</evidence>
<dbReference type="GO" id="GO:0035091">
    <property type="term" value="F:phosphatidylinositol binding"/>
    <property type="evidence" value="ECO:0007669"/>
    <property type="project" value="InterPro"/>
</dbReference>
<evidence type="ECO:0008006" key="4">
    <source>
        <dbReference type="Google" id="ProtNLM"/>
    </source>
</evidence>